<evidence type="ECO:0000313" key="7">
    <source>
        <dbReference type="Proteomes" id="UP000331127"/>
    </source>
</evidence>
<feature type="transmembrane region" description="Helical" evidence="5">
    <location>
        <begin position="82"/>
        <end position="103"/>
    </location>
</feature>
<name>A0A5M3X223_9ACTN</name>
<dbReference type="Proteomes" id="UP000331127">
    <property type="component" value="Unassembled WGS sequence"/>
</dbReference>
<dbReference type="EMBL" id="BLAE01000083">
    <property type="protein sequence ID" value="GES15765.1"/>
    <property type="molecule type" value="Genomic_DNA"/>
</dbReference>
<reference evidence="6 7" key="1">
    <citation type="submission" date="2019-10" db="EMBL/GenBank/DDBJ databases">
        <title>Whole genome shotgun sequence of Acrocarpospora macrocephala NBRC 16266.</title>
        <authorList>
            <person name="Ichikawa N."/>
            <person name="Kimura A."/>
            <person name="Kitahashi Y."/>
            <person name="Komaki H."/>
            <person name="Oguchi A."/>
        </authorList>
    </citation>
    <scope>NUCLEOTIDE SEQUENCE [LARGE SCALE GENOMIC DNA]</scope>
    <source>
        <strain evidence="6 7">NBRC 16266</strain>
    </source>
</reference>
<evidence type="ECO:0008006" key="8">
    <source>
        <dbReference type="Google" id="ProtNLM"/>
    </source>
</evidence>
<feature type="transmembrane region" description="Helical" evidence="5">
    <location>
        <begin position="40"/>
        <end position="70"/>
    </location>
</feature>
<evidence type="ECO:0000256" key="4">
    <source>
        <dbReference type="ARBA" id="ARBA00023136"/>
    </source>
</evidence>
<protein>
    <recommendedName>
        <fullName evidence="8">DoxX family protein</fullName>
    </recommendedName>
</protein>
<evidence type="ECO:0000256" key="1">
    <source>
        <dbReference type="ARBA" id="ARBA00004141"/>
    </source>
</evidence>
<accession>A0A5M3X223</accession>
<dbReference type="InterPro" id="IPR032808">
    <property type="entry name" value="DoxX"/>
</dbReference>
<dbReference type="GO" id="GO:0016020">
    <property type="term" value="C:membrane"/>
    <property type="evidence" value="ECO:0007669"/>
    <property type="project" value="UniProtKB-SubCell"/>
</dbReference>
<comment type="subcellular location">
    <subcellularLocation>
        <location evidence="1">Membrane</location>
        <topology evidence="1">Multi-pass membrane protein</topology>
    </subcellularLocation>
</comment>
<organism evidence="6 7">
    <name type="scientific">Acrocarpospora macrocephala</name>
    <dbReference type="NCBI Taxonomy" id="150177"/>
    <lineage>
        <taxon>Bacteria</taxon>
        <taxon>Bacillati</taxon>
        <taxon>Actinomycetota</taxon>
        <taxon>Actinomycetes</taxon>
        <taxon>Streptosporangiales</taxon>
        <taxon>Streptosporangiaceae</taxon>
        <taxon>Acrocarpospora</taxon>
    </lineage>
</organism>
<evidence type="ECO:0000256" key="2">
    <source>
        <dbReference type="ARBA" id="ARBA00022692"/>
    </source>
</evidence>
<evidence type="ECO:0000313" key="6">
    <source>
        <dbReference type="EMBL" id="GES15765.1"/>
    </source>
</evidence>
<keyword evidence="7" id="KW-1185">Reference proteome</keyword>
<comment type="caution">
    <text evidence="6">The sequence shown here is derived from an EMBL/GenBank/DDBJ whole genome shotgun (WGS) entry which is preliminary data.</text>
</comment>
<keyword evidence="4 5" id="KW-0472">Membrane</keyword>
<evidence type="ECO:0000256" key="3">
    <source>
        <dbReference type="ARBA" id="ARBA00022989"/>
    </source>
</evidence>
<sequence length="105" mass="10585">MLILALIASAGGKLLRLNLQMQVMRTVGVPENLVPYLAVIELVGAGGLVVGFAVPALGIAAAIGVVLYFVGAVASHLRVGDWSLTSSGGMLVLSIAALTLSTLTA</sequence>
<proteinExistence type="predicted"/>
<gene>
    <name evidence="6" type="ORF">Amac_093630</name>
</gene>
<keyword evidence="2 5" id="KW-0812">Transmembrane</keyword>
<dbReference type="AlphaFoldDB" id="A0A5M3X223"/>
<keyword evidence="3 5" id="KW-1133">Transmembrane helix</keyword>
<dbReference type="Pfam" id="PF13564">
    <property type="entry name" value="DoxX_2"/>
    <property type="match status" value="1"/>
</dbReference>
<evidence type="ECO:0000256" key="5">
    <source>
        <dbReference type="SAM" id="Phobius"/>
    </source>
</evidence>